<feature type="transmembrane region" description="Helical" evidence="1">
    <location>
        <begin position="54"/>
        <end position="80"/>
    </location>
</feature>
<keyword evidence="1" id="KW-0472">Membrane</keyword>
<keyword evidence="1" id="KW-0812">Transmembrane</keyword>
<sequence length="86" mass="9599">MIREKLKTRNGKRFIMAAAFIFVIAVMIVGRATFGGVVQEYDLPYSAWTTSMFVLQGAMVLVYSIVFTLLCSIPLGFILLGESEQK</sequence>
<dbReference type="Pfam" id="PF10749">
    <property type="entry name" value="DUF2534"/>
    <property type="match status" value="1"/>
</dbReference>
<dbReference type="KEGG" id="kle:AO703_09025"/>
<keyword evidence="1" id="KW-1133">Transmembrane helix</keyword>
<dbReference type="Proteomes" id="UP000069162">
    <property type="component" value="Chromosome"/>
</dbReference>
<dbReference type="EMBL" id="CP012871">
    <property type="protein sequence ID" value="ALR76432.1"/>
    <property type="molecule type" value="Genomic_DNA"/>
</dbReference>
<organism evidence="2 3">
    <name type="scientific">[Enterobacter] lignolyticus</name>
    <dbReference type="NCBI Taxonomy" id="1334193"/>
    <lineage>
        <taxon>Bacteria</taxon>
        <taxon>Pseudomonadati</taxon>
        <taxon>Pseudomonadota</taxon>
        <taxon>Gammaproteobacteria</taxon>
        <taxon>Enterobacterales</taxon>
        <taxon>Enterobacteriaceae</taxon>
        <taxon>Pluralibacter</taxon>
    </lineage>
</organism>
<proteinExistence type="predicted"/>
<evidence type="ECO:0000256" key="1">
    <source>
        <dbReference type="SAM" id="Phobius"/>
    </source>
</evidence>
<dbReference type="OrthoDB" id="6555993at2"/>
<protein>
    <recommendedName>
        <fullName evidence="4">Inner membrane protein</fullName>
    </recommendedName>
</protein>
<accession>A0A806X6E1</accession>
<evidence type="ECO:0000313" key="2">
    <source>
        <dbReference type="EMBL" id="ALR76432.1"/>
    </source>
</evidence>
<dbReference type="AlphaFoldDB" id="A0A806X6E1"/>
<feature type="transmembrane region" description="Helical" evidence="1">
    <location>
        <begin position="14"/>
        <end position="34"/>
    </location>
</feature>
<gene>
    <name evidence="2" type="ORF">AO703_09025</name>
</gene>
<dbReference type="RefSeq" id="WP_062740992.1">
    <property type="nucleotide sequence ID" value="NZ_CP012871.1"/>
</dbReference>
<dbReference type="InterPro" id="IPR019685">
    <property type="entry name" value="DUF2534"/>
</dbReference>
<evidence type="ECO:0008006" key="4">
    <source>
        <dbReference type="Google" id="ProtNLM"/>
    </source>
</evidence>
<name>A0A806X6E1_9ENTR</name>
<evidence type="ECO:0000313" key="3">
    <source>
        <dbReference type="Proteomes" id="UP000069162"/>
    </source>
</evidence>
<reference evidence="3" key="1">
    <citation type="submission" date="2015-10" db="EMBL/GenBank/DDBJ databases">
        <title>Complete Genome Sequencing of Klebsiella sp. strain G5.</title>
        <authorList>
            <person name="Chan K.-G."/>
            <person name="Chen J.-W."/>
        </authorList>
    </citation>
    <scope>NUCLEOTIDE SEQUENCE [LARGE SCALE GENOMIC DNA]</scope>
    <source>
        <strain evidence="3">G5</strain>
    </source>
</reference>